<dbReference type="NCBIfam" id="TIGR00594">
    <property type="entry name" value="polc"/>
    <property type="match status" value="1"/>
</dbReference>
<dbReference type="Pfam" id="PF07733">
    <property type="entry name" value="DNA_pol3_alpha"/>
    <property type="match status" value="1"/>
</dbReference>
<dbReference type="AlphaFoldDB" id="A0A3A1Z0G7"/>
<dbReference type="Pfam" id="PF14579">
    <property type="entry name" value="HHH_6"/>
    <property type="match status" value="1"/>
</dbReference>
<feature type="domain" description="Polymerase/histidinol phosphatase N-terminal" evidence="14">
    <location>
        <begin position="12"/>
        <end position="79"/>
    </location>
</feature>
<dbReference type="Proteomes" id="UP000266206">
    <property type="component" value="Unassembled WGS sequence"/>
</dbReference>
<dbReference type="HAMAP" id="MF_01902">
    <property type="entry name" value="DNApol_error_prone"/>
    <property type="match status" value="1"/>
</dbReference>
<dbReference type="InterPro" id="IPR004365">
    <property type="entry name" value="NA-bd_OB_tRNA"/>
</dbReference>
<dbReference type="InterPro" id="IPR004013">
    <property type="entry name" value="PHP_dom"/>
</dbReference>
<dbReference type="CDD" id="cd04485">
    <property type="entry name" value="DnaE_OBF"/>
    <property type="match status" value="1"/>
</dbReference>
<proteinExistence type="inferred from homology"/>
<comment type="caution">
    <text evidence="15">The sequence shown here is derived from an EMBL/GenBank/DDBJ whole genome shotgun (WGS) entry which is preliminary data.</text>
</comment>
<dbReference type="GO" id="GO:0003676">
    <property type="term" value="F:nucleic acid binding"/>
    <property type="evidence" value="ECO:0007669"/>
    <property type="project" value="InterPro"/>
</dbReference>
<comment type="function">
    <text evidence="13">DNA polymerase involved in damage-induced mutagenesis and translesion synthesis (TLS). It is not the major replicative DNA polymerase.</text>
</comment>
<evidence type="ECO:0000313" key="16">
    <source>
        <dbReference type="Proteomes" id="UP000266206"/>
    </source>
</evidence>
<keyword evidence="10 13" id="KW-0239">DNA-directed DNA polymerase</keyword>
<comment type="similarity">
    <text evidence="2 13">Belongs to the DNA polymerase type-C family. DnaE2 subfamily.</text>
</comment>
<evidence type="ECO:0000256" key="1">
    <source>
        <dbReference type="ARBA" id="ARBA00004496"/>
    </source>
</evidence>
<organism evidence="15 16">
    <name type="scientific">Neopusillimonas maritima</name>
    <dbReference type="NCBI Taxonomy" id="2026239"/>
    <lineage>
        <taxon>Bacteria</taxon>
        <taxon>Pseudomonadati</taxon>
        <taxon>Pseudomonadota</taxon>
        <taxon>Betaproteobacteria</taxon>
        <taxon>Burkholderiales</taxon>
        <taxon>Alcaligenaceae</taxon>
        <taxon>Neopusillimonas</taxon>
    </lineage>
</organism>
<dbReference type="InterPro" id="IPR003141">
    <property type="entry name" value="Pol/His_phosphatase_N"/>
</dbReference>
<keyword evidence="9 13" id="KW-0227">DNA damage</keyword>
<dbReference type="NCBIfam" id="NF004225">
    <property type="entry name" value="PRK05672.1"/>
    <property type="match status" value="1"/>
</dbReference>
<evidence type="ECO:0000256" key="11">
    <source>
        <dbReference type="ARBA" id="ARBA00023204"/>
    </source>
</evidence>
<reference evidence="15 16" key="1">
    <citation type="submission" date="2017-08" db="EMBL/GenBank/DDBJ databases">
        <title>Pusillimonas indicus sp. nov., a member of the family Alcaligenaceae isolated from surface seawater.</title>
        <authorList>
            <person name="Li J."/>
        </authorList>
    </citation>
    <scope>NUCLEOTIDE SEQUENCE [LARGE SCALE GENOMIC DNA]</scope>
    <source>
        <strain evidence="15 16">L52-1-41</strain>
    </source>
</reference>
<dbReference type="Pfam" id="PF02811">
    <property type="entry name" value="PHP"/>
    <property type="match status" value="1"/>
</dbReference>
<protein>
    <recommendedName>
        <fullName evidence="4 13">Error-prone DNA polymerase</fullName>
        <ecNumber evidence="3 13">2.7.7.7</ecNumber>
    </recommendedName>
</protein>
<evidence type="ECO:0000256" key="3">
    <source>
        <dbReference type="ARBA" id="ARBA00012417"/>
    </source>
</evidence>
<dbReference type="GO" id="GO:0005737">
    <property type="term" value="C:cytoplasm"/>
    <property type="evidence" value="ECO:0007669"/>
    <property type="project" value="UniProtKB-SubCell"/>
</dbReference>
<dbReference type="Gene3D" id="1.10.150.870">
    <property type="match status" value="1"/>
</dbReference>
<dbReference type="RefSeq" id="WP_119515689.1">
    <property type="nucleotide sequence ID" value="NZ_NQYH01000002.1"/>
</dbReference>
<evidence type="ECO:0000256" key="9">
    <source>
        <dbReference type="ARBA" id="ARBA00022763"/>
    </source>
</evidence>
<dbReference type="InterPro" id="IPR004805">
    <property type="entry name" value="DnaE2/DnaE/PolC"/>
</dbReference>
<keyword evidence="8 13" id="KW-0235">DNA replication</keyword>
<dbReference type="EMBL" id="NQYH01000002">
    <property type="protein sequence ID" value="RIY41837.1"/>
    <property type="molecule type" value="Genomic_DNA"/>
</dbReference>
<keyword evidence="6 13" id="KW-0808">Transferase</keyword>
<dbReference type="EC" id="2.7.7.7" evidence="3 13"/>
<evidence type="ECO:0000256" key="8">
    <source>
        <dbReference type="ARBA" id="ARBA00022705"/>
    </source>
</evidence>
<dbReference type="GO" id="GO:0003887">
    <property type="term" value="F:DNA-directed DNA polymerase activity"/>
    <property type="evidence" value="ECO:0007669"/>
    <property type="project" value="UniProtKB-UniRule"/>
</dbReference>
<dbReference type="GO" id="GO:0006281">
    <property type="term" value="P:DNA repair"/>
    <property type="evidence" value="ECO:0007669"/>
    <property type="project" value="UniProtKB-UniRule"/>
</dbReference>
<evidence type="ECO:0000256" key="10">
    <source>
        <dbReference type="ARBA" id="ARBA00022932"/>
    </source>
</evidence>
<dbReference type="PANTHER" id="PTHR32294">
    <property type="entry name" value="DNA POLYMERASE III SUBUNIT ALPHA"/>
    <property type="match status" value="1"/>
</dbReference>
<name>A0A3A1Z0G7_9BURK</name>
<comment type="subcellular location">
    <subcellularLocation>
        <location evidence="1 13">Cytoplasm</location>
    </subcellularLocation>
</comment>
<dbReference type="GO" id="GO:0008408">
    <property type="term" value="F:3'-5' exonuclease activity"/>
    <property type="evidence" value="ECO:0007669"/>
    <property type="project" value="InterPro"/>
</dbReference>
<keyword evidence="5 13" id="KW-0963">Cytoplasm</keyword>
<dbReference type="InterPro" id="IPR029460">
    <property type="entry name" value="DNAPol_HHH"/>
</dbReference>
<dbReference type="Pfam" id="PF17657">
    <property type="entry name" value="DNA_pol3_finger"/>
    <property type="match status" value="1"/>
</dbReference>
<dbReference type="InterPro" id="IPR040982">
    <property type="entry name" value="DNA_pol3_finger"/>
</dbReference>
<evidence type="ECO:0000256" key="7">
    <source>
        <dbReference type="ARBA" id="ARBA00022695"/>
    </source>
</evidence>
<sequence>METSHSTLPDYAELDCLSNFTFLKGASHPEELVQQAHQAGYSALALADECSVAGVVRAHIKAQECGLHLIIGSRFLLHQNQHRCGELLVLVTNKEGYGNLCQLITLARSRAHKKAGYQLNLHDLVAGAPEFPEIRHLPGCLLVFKPWLHPPEANWQQALNTLRTLFQSRLWLGLTHQLTAHDTEHRQQLTQASQHWRVPLVALGQADMHKRSRRLLHQLLTAIRLGKTIEHCGYALPQNAEHYLLQRFQLGLRFTASSLAQTIHISRQCQFSLNELRYQYPSDTIPANRHPATHLRELTYQGAKQRYPNGIPSNVQQQLEHELGIIQQLEYEAYFLTVHDIVKFARSRNILCQGRGSAANSAVCYCLGITAVNPAHSNALFARFISAERNEPPDIDVDFEHQRREEIIQYIYERYGRHRAALTAVAITYRHRSALRDTGKALGFDADIINQVCRSCRYWDKTQTLIDKLAEQGLDPNLPRVQAWAFLTQSLLGFPRHLSQHPGGFVIANQTLTRLVPVENAAMPNRRIVQWDKDDLDAMGLLKIDVLALGMLSALQQALQLLSQKYQHPFPLHRIPQEDKATYDMISQADTIGVFQIESRAQMSMLPRLQPRTFYDLVIQIAIVRPGPIQGDMVHPYLRRRQKRESVQYPNPKVEHILSRTLGIPIFQEQAMQLAMTAAGFSADEADQLRRAMAAWKRKGGINHFRPRLISGMLSRGYDSHFIELILRQLEGFGEYGFPESHSASFANLAYASAWIKCHEPAIFLVALLNAQPLGFYAPSQLVQDAQRHQVTVLPIDIQHSQWESTLETHASAQAVRLGLQLVKGLSRDAGRRVESARNTPFSSINDLATRAQLTRHDTEALAQADALSSLAGHRYQARWAGALLPTHDLLQHAPVLEDNTPVFTPPNEGEDVLSDYTATGLTLRRHPIALLRTHPELARFTPAKSLFQHYPNKRLARACGLITIRQRPQTANGIIFVSIEDETGIVNVVVRPALARKQRSELLDSQLLGVYGVWQRQETVCHLIAHRLVNLNHLIQGLRIKSRDFH</sequence>
<dbReference type="OrthoDB" id="9803237at2"/>
<evidence type="ECO:0000256" key="13">
    <source>
        <dbReference type="HAMAP-Rule" id="MF_01902"/>
    </source>
</evidence>
<dbReference type="InterPro" id="IPR011708">
    <property type="entry name" value="DNA_pol3_alpha_NTPase_dom"/>
</dbReference>
<dbReference type="CDD" id="cd07434">
    <property type="entry name" value="PHP_PolIIIA_DnaE2"/>
    <property type="match status" value="1"/>
</dbReference>
<evidence type="ECO:0000259" key="14">
    <source>
        <dbReference type="SMART" id="SM00481"/>
    </source>
</evidence>
<comment type="catalytic activity">
    <reaction evidence="12 13">
        <text>DNA(n) + a 2'-deoxyribonucleoside 5'-triphosphate = DNA(n+1) + diphosphate</text>
        <dbReference type="Rhea" id="RHEA:22508"/>
        <dbReference type="Rhea" id="RHEA-COMP:17339"/>
        <dbReference type="Rhea" id="RHEA-COMP:17340"/>
        <dbReference type="ChEBI" id="CHEBI:33019"/>
        <dbReference type="ChEBI" id="CHEBI:61560"/>
        <dbReference type="ChEBI" id="CHEBI:173112"/>
        <dbReference type="EC" id="2.7.7.7"/>
    </reaction>
</comment>
<accession>A0A3A1Z0G7</accession>
<gene>
    <name evidence="13" type="primary">dnaE2</name>
    <name evidence="15" type="ORF">CJP73_05190</name>
</gene>
<keyword evidence="7 13" id="KW-0548">Nucleotidyltransferase</keyword>
<keyword evidence="11 13" id="KW-0234">DNA repair</keyword>
<dbReference type="Gene3D" id="3.20.20.140">
    <property type="entry name" value="Metal-dependent hydrolases"/>
    <property type="match status" value="1"/>
</dbReference>
<evidence type="ECO:0000313" key="15">
    <source>
        <dbReference type="EMBL" id="RIY41837.1"/>
    </source>
</evidence>
<evidence type="ECO:0000256" key="12">
    <source>
        <dbReference type="ARBA" id="ARBA00049244"/>
    </source>
</evidence>
<evidence type="ECO:0000256" key="5">
    <source>
        <dbReference type="ARBA" id="ARBA00022490"/>
    </source>
</evidence>
<dbReference type="Pfam" id="PF01336">
    <property type="entry name" value="tRNA_anti-codon"/>
    <property type="match status" value="1"/>
</dbReference>
<dbReference type="PANTHER" id="PTHR32294:SF4">
    <property type="entry name" value="ERROR-PRONE DNA POLYMERASE"/>
    <property type="match status" value="1"/>
</dbReference>
<evidence type="ECO:0000256" key="4">
    <source>
        <dbReference type="ARBA" id="ARBA00017273"/>
    </source>
</evidence>
<evidence type="ECO:0000256" key="2">
    <source>
        <dbReference type="ARBA" id="ARBA00007391"/>
    </source>
</evidence>
<dbReference type="InterPro" id="IPR023073">
    <property type="entry name" value="DnaE2"/>
</dbReference>
<dbReference type="SMART" id="SM00481">
    <property type="entry name" value="POLIIIAc"/>
    <property type="match status" value="1"/>
</dbReference>
<evidence type="ECO:0000256" key="6">
    <source>
        <dbReference type="ARBA" id="ARBA00022679"/>
    </source>
</evidence>
<dbReference type="GO" id="GO:0006260">
    <property type="term" value="P:DNA replication"/>
    <property type="evidence" value="ECO:0007669"/>
    <property type="project" value="UniProtKB-KW"/>
</dbReference>